<dbReference type="RefSeq" id="WP_139372952.1">
    <property type="nucleotide sequence ID" value="NZ_MWPQ01000068.1"/>
</dbReference>
<sequence>MAIPTVDRDAAVKLTHRFGDPSWLGEYLASESKPILNRQSFSTRRFIFMSDLKLQGPNFNFETFSEGLRITRIADSEQRASNSAEVVAIFAKMVTTEMPGAHQERLFGLMFDALA</sequence>
<keyword evidence="2" id="KW-1185">Reference proteome</keyword>
<evidence type="ECO:0000313" key="2">
    <source>
        <dbReference type="Proteomes" id="UP000189940"/>
    </source>
</evidence>
<organism evidence="1 2">
    <name type="scientific">Nitrobacter vulgaris</name>
    <dbReference type="NCBI Taxonomy" id="29421"/>
    <lineage>
        <taxon>Bacteria</taxon>
        <taxon>Pseudomonadati</taxon>
        <taxon>Pseudomonadota</taxon>
        <taxon>Alphaproteobacteria</taxon>
        <taxon>Hyphomicrobiales</taxon>
        <taxon>Nitrobacteraceae</taxon>
        <taxon>Nitrobacter</taxon>
    </lineage>
</organism>
<gene>
    <name evidence="1" type="ORF">B2M20_17780</name>
</gene>
<dbReference type="EMBL" id="MWPQ01000068">
    <property type="protein sequence ID" value="OPH81426.1"/>
    <property type="molecule type" value="Genomic_DNA"/>
</dbReference>
<proteinExistence type="predicted"/>
<comment type="caution">
    <text evidence="1">The sequence shown here is derived from an EMBL/GenBank/DDBJ whole genome shotgun (WGS) entry which is preliminary data.</text>
</comment>
<name>A0A1V4HTX9_NITVU</name>
<dbReference type="AlphaFoldDB" id="A0A1V4HTX9"/>
<reference evidence="1 2" key="1">
    <citation type="submission" date="2017-02" db="EMBL/GenBank/DDBJ databases">
        <title>Genome sequence of the nitrite-oxidizing bacterium Nitrobacter vulgaris strain Ab1.</title>
        <authorList>
            <person name="Mellbye B.L."/>
            <person name="Davis E.W."/>
            <person name="Spieck E."/>
            <person name="Chang J.H."/>
            <person name="Bottomley P.J."/>
            <person name="Sayavedra-Soto L.A."/>
        </authorList>
    </citation>
    <scope>NUCLEOTIDE SEQUENCE [LARGE SCALE GENOMIC DNA]</scope>
    <source>
        <strain evidence="1 2">Ab1</strain>
    </source>
</reference>
<evidence type="ECO:0000313" key="1">
    <source>
        <dbReference type="EMBL" id="OPH81426.1"/>
    </source>
</evidence>
<dbReference type="Proteomes" id="UP000189940">
    <property type="component" value="Unassembled WGS sequence"/>
</dbReference>
<protein>
    <submittedName>
        <fullName evidence="1">Uncharacterized protein</fullName>
    </submittedName>
</protein>
<accession>A0A1V4HTX9</accession>